<evidence type="ECO:0008006" key="3">
    <source>
        <dbReference type="Google" id="ProtNLM"/>
    </source>
</evidence>
<proteinExistence type="predicted"/>
<comment type="caution">
    <text evidence="1">The sequence shown here is derived from an EMBL/GenBank/DDBJ whole genome shotgun (WGS) entry which is preliminary data.</text>
</comment>
<dbReference type="InterPro" id="IPR012340">
    <property type="entry name" value="NA-bd_OB-fold"/>
</dbReference>
<evidence type="ECO:0000313" key="1">
    <source>
        <dbReference type="EMBL" id="OMJ89815.1"/>
    </source>
</evidence>
<evidence type="ECO:0000313" key="2">
    <source>
        <dbReference type="Proteomes" id="UP000187209"/>
    </source>
</evidence>
<protein>
    <recommendedName>
        <fullName evidence="3">Replication factor A protein 3</fullName>
    </recommendedName>
</protein>
<accession>A0A1R2CLG7</accession>
<dbReference type="Gene3D" id="2.40.50.140">
    <property type="entry name" value="Nucleic acid-binding proteins"/>
    <property type="match status" value="1"/>
</dbReference>
<dbReference type="AlphaFoldDB" id="A0A1R2CLG7"/>
<reference evidence="1 2" key="1">
    <citation type="submission" date="2016-11" db="EMBL/GenBank/DDBJ databases">
        <title>The macronuclear genome of Stentor coeruleus: a giant cell with tiny introns.</title>
        <authorList>
            <person name="Slabodnick M."/>
            <person name="Ruby J.G."/>
            <person name="Reiff S.B."/>
            <person name="Swart E.C."/>
            <person name="Gosai S."/>
            <person name="Prabakaran S."/>
            <person name="Witkowska E."/>
            <person name="Larue G.E."/>
            <person name="Fisher S."/>
            <person name="Freeman R.M."/>
            <person name="Gunawardena J."/>
            <person name="Chu W."/>
            <person name="Stover N.A."/>
            <person name="Gregory B.D."/>
            <person name="Nowacki M."/>
            <person name="Derisi J."/>
            <person name="Roy S.W."/>
            <person name="Marshall W.F."/>
            <person name="Sood P."/>
        </authorList>
    </citation>
    <scope>NUCLEOTIDE SEQUENCE [LARGE SCALE GENOMIC DNA]</scope>
    <source>
        <strain evidence="1">WM001</strain>
    </source>
</reference>
<dbReference type="Proteomes" id="UP000187209">
    <property type="component" value="Unassembled WGS sequence"/>
</dbReference>
<name>A0A1R2CLG7_9CILI</name>
<keyword evidence="2" id="KW-1185">Reference proteome</keyword>
<organism evidence="1 2">
    <name type="scientific">Stentor coeruleus</name>
    <dbReference type="NCBI Taxonomy" id="5963"/>
    <lineage>
        <taxon>Eukaryota</taxon>
        <taxon>Sar</taxon>
        <taxon>Alveolata</taxon>
        <taxon>Ciliophora</taxon>
        <taxon>Postciliodesmatophora</taxon>
        <taxon>Heterotrichea</taxon>
        <taxon>Heterotrichida</taxon>
        <taxon>Stentoridae</taxon>
        <taxon>Stentor</taxon>
    </lineage>
</organism>
<sequence length="99" mass="11226">MVDIYPLGLCKEVNSEKKITLVGNVDGTFDRGVLLADTTGKCRVLEVPKNVTGLIEVWGDVNRNNEIVARGFTTFTDVNFDFESHIQIIEYMRKFKDLN</sequence>
<gene>
    <name evidence="1" type="ORF">SteCoe_7994</name>
</gene>
<dbReference type="EMBL" id="MPUH01000117">
    <property type="protein sequence ID" value="OMJ89815.1"/>
    <property type="molecule type" value="Genomic_DNA"/>
</dbReference>